<evidence type="ECO:0000313" key="2">
    <source>
        <dbReference type="EMBL" id="OTF91340.1"/>
    </source>
</evidence>
<reference evidence="2" key="2">
    <citation type="submission" date="2017-02" db="EMBL/GenBank/DDBJ databases">
        <title>Sunflower complete genome.</title>
        <authorList>
            <person name="Langlade N."/>
            <person name="Munos S."/>
        </authorList>
    </citation>
    <scope>NUCLEOTIDE SEQUENCE [LARGE SCALE GENOMIC DNA]</scope>
    <source>
        <tissue evidence="2">Leaves</tissue>
    </source>
</reference>
<gene>
    <name evidence="2" type="ORF">HannXRQ_Chr16g0509661</name>
    <name evidence="1" type="ORF">HanXRQr2_Chr16g0743941</name>
</gene>
<proteinExistence type="predicted"/>
<reference evidence="1" key="3">
    <citation type="submission" date="2020-06" db="EMBL/GenBank/DDBJ databases">
        <title>Helianthus annuus Genome sequencing and assembly Release 2.</title>
        <authorList>
            <person name="Gouzy J."/>
            <person name="Langlade N."/>
            <person name="Munos S."/>
        </authorList>
    </citation>
    <scope>NUCLEOTIDE SEQUENCE</scope>
    <source>
        <tissue evidence="1">Leaves</tissue>
    </source>
</reference>
<protein>
    <submittedName>
        <fullName evidence="2">Uncharacterized protein</fullName>
    </submittedName>
</protein>
<dbReference type="InParanoid" id="A0A251RY02"/>
<name>A0A251RY02_HELAN</name>
<dbReference type="EMBL" id="MNCJ02000331">
    <property type="protein sequence ID" value="KAF5759660.1"/>
    <property type="molecule type" value="Genomic_DNA"/>
</dbReference>
<dbReference type="EMBL" id="CM007905">
    <property type="protein sequence ID" value="OTF91340.1"/>
    <property type="molecule type" value="Genomic_DNA"/>
</dbReference>
<evidence type="ECO:0000313" key="3">
    <source>
        <dbReference type="Proteomes" id="UP000215914"/>
    </source>
</evidence>
<keyword evidence="3" id="KW-1185">Reference proteome</keyword>
<dbReference type="Proteomes" id="UP000215914">
    <property type="component" value="Chromosome 16"/>
</dbReference>
<sequence length="87" mass="10237">MSAYGHHMEWKYSTCSLSTDDEFVVAVVWWLVVTHSILIFEGEVDEGVSTFAFGHEVMFFGIQPLKNWWTVGHLYQNHRYYLLFTVT</sequence>
<dbReference type="AlphaFoldDB" id="A0A251RY02"/>
<organism evidence="2 3">
    <name type="scientific">Helianthus annuus</name>
    <name type="common">Common sunflower</name>
    <dbReference type="NCBI Taxonomy" id="4232"/>
    <lineage>
        <taxon>Eukaryota</taxon>
        <taxon>Viridiplantae</taxon>
        <taxon>Streptophyta</taxon>
        <taxon>Embryophyta</taxon>
        <taxon>Tracheophyta</taxon>
        <taxon>Spermatophyta</taxon>
        <taxon>Magnoliopsida</taxon>
        <taxon>eudicotyledons</taxon>
        <taxon>Gunneridae</taxon>
        <taxon>Pentapetalae</taxon>
        <taxon>asterids</taxon>
        <taxon>campanulids</taxon>
        <taxon>Asterales</taxon>
        <taxon>Asteraceae</taxon>
        <taxon>Asteroideae</taxon>
        <taxon>Heliantheae alliance</taxon>
        <taxon>Heliantheae</taxon>
        <taxon>Helianthus</taxon>
    </lineage>
</organism>
<dbReference type="Gramene" id="mRNA:HanXRQr2_Chr16g0743941">
    <property type="protein sequence ID" value="mRNA:HanXRQr2_Chr16g0743941"/>
    <property type="gene ID" value="HanXRQr2_Chr16g0743941"/>
</dbReference>
<accession>A0A251RY02</accession>
<reference evidence="1 3" key="1">
    <citation type="journal article" date="2017" name="Nature">
        <title>The sunflower genome provides insights into oil metabolism, flowering and Asterid evolution.</title>
        <authorList>
            <person name="Badouin H."/>
            <person name="Gouzy J."/>
            <person name="Grassa C.J."/>
            <person name="Murat F."/>
            <person name="Staton S.E."/>
            <person name="Cottret L."/>
            <person name="Lelandais-Briere C."/>
            <person name="Owens G.L."/>
            <person name="Carrere S."/>
            <person name="Mayjonade B."/>
            <person name="Legrand L."/>
            <person name="Gill N."/>
            <person name="Kane N.C."/>
            <person name="Bowers J.E."/>
            <person name="Hubner S."/>
            <person name="Bellec A."/>
            <person name="Berard A."/>
            <person name="Berges H."/>
            <person name="Blanchet N."/>
            <person name="Boniface M.C."/>
            <person name="Brunel D."/>
            <person name="Catrice O."/>
            <person name="Chaidir N."/>
            <person name="Claudel C."/>
            <person name="Donnadieu C."/>
            <person name="Faraut T."/>
            <person name="Fievet G."/>
            <person name="Helmstetter N."/>
            <person name="King M."/>
            <person name="Knapp S.J."/>
            <person name="Lai Z."/>
            <person name="Le Paslier M.C."/>
            <person name="Lippi Y."/>
            <person name="Lorenzon L."/>
            <person name="Mandel J.R."/>
            <person name="Marage G."/>
            <person name="Marchand G."/>
            <person name="Marquand E."/>
            <person name="Bret-Mestries E."/>
            <person name="Morien E."/>
            <person name="Nambeesan S."/>
            <person name="Nguyen T."/>
            <person name="Pegot-Espagnet P."/>
            <person name="Pouilly N."/>
            <person name="Raftis F."/>
            <person name="Sallet E."/>
            <person name="Schiex T."/>
            <person name="Thomas J."/>
            <person name="Vandecasteele C."/>
            <person name="Vares D."/>
            <person name="Vear F."/>
            <person name="Vautrin S."/>
            <person name="Crespi M."/>
            <person name="Mangin B."/>
            <person name="Burke J.M."/>
            <person name="Salse J."/>
            <person name="Munos S."/>
            <person name="Vincourt P."/>
            <person name="Rieseberg L.H."/>
            <person name="Langlade N.B."/>
        </authorList>
    </citation>
    <scope>NUCLEOTIDE SEQUENCE [LARGE SCALE GENOMIC DNA]</scope>
    <source>
        <strain evidence="3">cv. SF193</strain>
        <tissue evidence="1">Leaves</tissue>
    </source>
</reference>
<evidence type="ECO:0000313" key="1">
    <source>
        <dbReference type="EMBL" id="KAF5759660.1"/>
    </source>
</evidence>